<evidence type="ECO:0000313" key="6">
    <source>
        <dbReference type="EMBL" id="CAH0564843.1"/>
    </source>
</evidence>
<evidence type="ECO:0000256" key="1">
    <source>
        <dbReference type="ARBA" id="ARBA00004613"/>
    </source>
</evidence>
<protein>
    <submittedName>
        <fullName evidence="6">Uncharacterized protein</fullName>
    </submittedName>
</protein>
<dbReference type="AlphaFoldDB" id="A0A9P0BL94"/>
<gene>
    <name evidence="6" type="ORF">MELIAE_LOCUS13291</name>
</gene>
<name>A0A9P0BL94_BRAAE</name>
<keyword evidence="4 5" id="KW-0732">Signal</keyword>
<dbReference type="Pfam" id="PF03022">
    <property type="entry name" value="MRJP"/>
    <property type="match status" value="1"/>
</dbReference>
<dbReference type="GO" id="GO:0005576">
    <property type="term" value="C:extracellular region"/>
    <property type="evidence" value="ECO:0007669"/>
    <property type="project" value="UniProtKB-SubCell"/>
</dbReference>
<dbReference type="PANTHER" id="PTHR10009:SF18">
    <property type="entry name" value="PROTEIN YELLOW-LIKE PROTEIN"/>
    <property type="match status" value="1"/>
</dbReference>
<evidence type="ECO:0000256" key="4">
    <source>
        <dbReference type="ARBA" id="ARBA00022729"/>
    </source>
</evidence>
<sequence length="409" mass="46796">MKVLLHLLVLMKISSSCWTFEVAVKWKNKYFKNSSNFKNPPSSFEIDSERIYLAMPQYHYTDQTISLGYIIYNTSTHNQISPEIYPFPNMETHLTNKTIVSATYIQRCVNKLWVLDSGAVNITSNTNKTQLTQPKIIFIDLDSDTVMLNLSIPKQFYSDNSLLVNMAYEESSSIEVGSFIYIADWEMGIIVCSLGRRTDQFWLVKKEDWNPSPQSLTPLNWMNHGTLTLAVKNKYEDNELCFNSLDVVPVYCIKSNALKIMSKSYTGFETLQRFDGKQILSSVFLRKKNLFFFGLVKEKGLGCVNRNVKKDRRHNIVTTNKKTMVHPTDVKIDDAGNLWLLNDRLEGFMSGKFGNVFLLKASVDHIMKPCQKVSETTVKSGCPRTASFPNFVLLSIISTVLCNSLNNFY</sequence>
<proteinExistence type="inferred from homology"/>
<reference evidence="6" key="1">
    <citation type="submission" date="2021-12" db="EMBL/GenBank/DDBJ databases">
        <authorList>
            <person name="King R."/>
        </authorList>
    </citation>
    <scope>NUCLEOTIDE SEQUENCE</scope>
</reference>
<dbReference type="Proteomes" id="UP001154078">
    <property type="component" value="Chromosome 9"/>
</dbReference>
<keyword evidence="3" id="KW-0964">Secreted</keyword>
<dbReference type="EMBL" id="OV121140">
    <property type="protein sequence ID" value="CAH0564843.1"/>
    <property type="molecule type" value="Genomic_DNA"/>
</dbReference>
<dbReference type="Gene3D" id="2.120.10.30">
    <property type="entry name" value="TolB, C-terminal domain"/>
    <property type="match status" value="1"/>
</dbReference>
<feature type="chain" id="PRO_5040380592" evidence="5">
    <location>
        <begin position="20"/>
        <end position="409"/>
    </location>
</feature>
<evidence type="ECO:0000256" key="5">
    <source>
        <dbReference type="SAM" id="SignalP"/>
    </source>
</evidence>
<evidence type="ECO:0000256" key="2">
    <source>
        <dbReference type="ARBA" id="ARBA00009127"/>
    </source>
</evidence>
<comment type="similarity">
    <text evidence="2">Belongs to the major royal jelly protein family.</text>
</comment>
<keyword evidence="7" id="KW-1185">Reference proteome</keyword>
<dbReference type="InterPro" id="IPR017996">
    <property type="entry name" value="MRJP/yellow-related"/>
</dbReference>
<organism evidence="6 7">
    <name type="scientific">Brassicogethes aeneus</name>
    <name type="common">Rape pollen beetle</name>
    <name type="synonym">Meligethes aeneus</name>
    <dbReference type="NCBI Taxonomy" id="1431903"/>
    <lineage>
        <taxon>Eukaryota</taxon>
        <taxon>Metazoa</taxon>
        <taxon>Ecdysozoa</taxon>
        <taxon>Arthropoda</taxon>
        <taxon>Hexapoda</taxon>
        <taxon>Insecta</taxon>
        <taxon>Pterygota</taxon>
        <taxon>Neoptera</taxon>
        <taxon>Endopterygota</taxon>
        <taxon>Coleoptera</taxon>
        <taxon>Polyphaga</taxon>
        <taxon>Cucujiformia</taxon>
        <taxon>Nitidulidae</taxon>
        <taxon>Meligethinae</taxon>
        <taxon>Brassicogethes</taxon>
    </lineage>
</organism>
<comment type="subcellular location">
    <subcellularLocation>
        <location evidence="1">Secreted</location>
    </subcellularLocation>
</comment>
<dbReference type="InterPro" id="IPR011042">
    <property type="entry name" value="6-blade_b-propeller_TolB-like"/>
</dbReference>
<evidence type="ECO:0000313" key="7">
    <source>
        <dbReference type="Proteomes" id="UP001154078"/>
    </source>
</evidence>
<feature type="signal peptide" evidence="5">
    <location>
        <begin position="1"/>
        <end position="19"/>
    </location>
</feature>
<accession>A0A9P0BL94</accession>
<dbReference type="PANTHER" id="PTHR10009">
    <property type="entry name" value="PROTEIN YELLOW-RELATED"/>
    <property type="match status" value="1"/>
</dbReference>
<evidence type="ECO:0000256" key="3">
    <source>
        <dbReference type="ARBA" id="ARBA00022525"/>
    </source>
</evidence>